<dbReference type="RefSeq" id="WP_225674107.1">
    <property type="nucleotide sequence ID" value="NZ_JAEDAH010000043.1"/>
</dbReference>
<gene>
    <name evidence="2" type="ORF">I9W95_09160</name>
</gene>
<evidence type="ECO:0000313" key="2">
    <source>
        <dbReference type="EMBL" id="MCA6063776.1"/>
    </source>
</evidence>
<evidence type="ECO:0000256" key="1">
    <source>
        <dbReference type="SAM" id="MobiDB-lite"/>
    </source>
</evidence>
<comment type="caution">
    <text evidence="2">The sequence shown here is derived from an EMBL/GenBank/DDBJ whole genome shotgun (WGS) entry which is preliminary data.</text>
</comment>
<feature type="region of interest" description="Disordered" evidence="1">
    <location>
        <begin position="97"/>
        <end position="126"/>
    </location>
</feature>
<organism evidence="2 3">
    <name type="scientific">Thalassolituus marinus</name>
    <dbReference type="NCBI Taxonomy" id="671053"/>
    <lineage>
        <taxon>Bacteria</taxon>
        <taxon>Pseudomonadati</taxon>
        <taxon>Pseudomonadota</taxon>
        <taxon>Gammaproteobacteria</taxon>
        <taxon>Oceanospirillales</taxon>
        <taxon>Oceanospirillaceae</taxon>
        <taxon>Thalassolituus</taxon>
    </lineage>
</organism>
<protein>
    <submittedName>
        <fullName evidence="2">Uncharacterized protein</fullName>
    </submittedName>
</protein>
<reference evidence="2 3" key="1">
    <citation type="submission" date="2020-12" db="EMBL/GenBank/DDBJ databases">
        <title>Novel Thalassolituus-related marine hydrocarbonoclastic bacteria mediated algae-derived hydrocarbons mineralization in twilight zone of the northern South China Sea.</title>
        <authorList>
            <person name="Dong C."/>
        </authorList>
    </citation>
    <scope>NUCLEOTIDE SEQUENCE [LARGE SCALE GENOMIC DNA]</scope>
    <source>
        <strain evidence="2 3">IMCC1826</strain>
    </source>
</reference>
<accession>A0ABS7ZPX8</accession>
<keyword evidence="3" id="KW-1185">Reference proteome</keyword>
<evidence type="ECO:0000313" key="3">
    <source>
        <dbReference type="Proteomes" id="UP000714380"/>
    </source>
</evidence>
<sequence>MPVIHCSIDDNDMLFSSSVASEHHSMSFYEDDSTSSISSPSFNPATGLPMIGAVDIHGNAYGSSSMEDMNTVGSGLNDWASHSIGFDDSLSASAFDDSFSSTSSGFSDNFSSGFDDSSSFSDSSDW</sequence>
<name>A0ABS7ZPX8_9GAMM</name>
<proteinExistence type="predicted"/>
<dbReference type="Proteomes" id="UP000714380">
    <property type="component" value="Unassembled WGS sequence"/>
</dbReference>
<dbReference type="EMBL" id="JAEDAH010000043">
    <property type="protein sequence ID" value="MCA6063776.1"/>
    <property type="molecule type" value="Genomic_DNA"/>
</dbReference>